<feature type="transmembrane region" description="Helical" evidence="1">
    <location>
        <begin position="51"/>
        <end position="70"/>
    </location>
</feature>
<evidence type="ECO:0000313" key="2">
    <source>
        <dbReference type="EMBL" id="AIA90188.1"/>
    </source>
</evidence>
<protein>
    <submittedName>
        <fullName evidence="2">CAZy families GT39 protein</fullName>
    </submittedName>
</protein>
<dbReference type="EMBL" id="KF122890">
    <property type="protein sequence ID" value="AIA90188.1"/>
    <property type="molecule type" value="Genomic_DNA"/>
</dbReference>
<dbReference type="AlphaFoldDB" id="A0A060C0I0"/>
<organism evidence="2">
    <name type="scientific">uncultured Leifsonia sp</name>
    <dbReference type="NCBI Taxonomy" id="340359"/>
    <lineage>
        <taxon>Bacteria</taxon>
        <taxon>Bacillati</taxon>
        <taxon>Actinomycetota</taxon>
        <taxon>Actinomycetes</taxon>
        <taxon>Micrococcales</taxon>
        <taxon>Microbacteriaceae</taxon>
        <taxon>Leifsonia</taxon>
        <taxon>environmental samples</taxon>
    </lineage>
</organism>
<keyword evidence="1" id="KW-1133">Transmembrane helix</keyword>
<sequence>MLDAEDVEYKDTTPARARVLAADEAGIWEDELRGRLGLLPRGLVLPSRIRLYGWIVTVAATVLAAITRLWNLNHPHAIVFDETYYVKGAYSLLHQGFEGTWQGDNANDLSSAAIFRHSHQPTPTT</sequence>
<keyword evidence="1" id="KW-0472">Membrane</keyword>
<feature type="non-terminal residue" evidence="2">
    <location>
        <position position="125"/>
    </location>
</feature>
<evidence type="ECO:0000256" key="1">
    <source>
        <dbReference type="SAM" id="Phobius"/>
    </source>
</evidence>
<name>A0A060C0I0_9MICO</name>
<accession>A0A060C0I0</accession>
<proteinExistence type="predicted"/>
<reference evidence="2" key="1">
    <citation type="journal article" date="2013" name="Environ. Microbiol.">
        <title>Seasonally variable intestinal metagenomes of the red palm weevil (Rhynchophorus ferrugineus).</title>
        <authorList>
            <person name="Jia S."/>
            <person name="Zhang X."/>
            <person name="Zhang G."/>
            <person name="Yin A."/>
            <person name="Zhang S."/>
            <person name="Li F."/>
            <person name="Wang L."/>
            <person name="Zhao D."/>
            <person name="Yun Q."/>
            <person name="Tala"/>
            <person name="Wang J."/>
            <person name="Sun G."/>
            <person name="Baabdullah M."/>
            <person name="Yu X."/>
            <person name="Hu S."/>
            <person name="Al-Mssallem I.S."/>
            <person name="Yu J."/>
        </authorList>
    </citation>
    <scope>NUCLEOTIDE SEQUENCE</scope>
</reference>
<keyword evidence="1" id="KW-0812">Transmembrane</keyword>